<dbReference type="InterPro" id="IPR023753">
    <property type="entry name" value="FAD/NAD-binding_dom"/>
</dbReference>
<feature type="domain" description="FAD/NAD(P)-binding" evidence="2">
    <location>
        <begin position="2"/>
        <end position="223"/>
    </location>
</feature>
<dbReference type="Pfam" id="PF07992">
    <property type="entry name" value="Pyr_redox_2"/>
    <property type="match status" value="1"/>
</dbReference>
<dbReference type="SUPFAM" id="SSF51905">
    <property type="entry name" value="FAD/NAD(P)-binding domain"/>
    <property type="match status" value="1"/>
</dbReference>
<evidence type="ECO:0000313" key="3">
    <source>
        <dbReference type="EMBL" id="SVE41564.1"/>
    </source>
</evidence>
<dbReference type="InterPro" id="IPR036188">
    <property type="entry name" value="FAD/NAD-bd_sf"/>
</dbReference>
<dbReference type="EMBL" id="UINC01215731">
    <property type="protein sequence ID" value="SVE41564.1"/>
    <property type="molecule type" value="Genomic_DNA"/>
</dbReference>
<organism evidence="3">
    <name type="scientific">marine metagenome</name>
    <dbReference type="NCBI Taxonomy" id="408172"/>
    <lineage>
        <taxon>unclassified sequences</taxon>
        <taxon>metagenomes</taxon>
        <taxon>ecological metagenomes</taxon>
    </lineage>
</organism>
<evidence type="ECO:0000256" key="1">
    <source>
        <dbReference type="ARBA" id="ARBA00023027"/>
    </source>
</evidence>
<keyword evidence="1" id="KW-0520">NAD</keyword>
<dbReference type="PRINTS" id="PR00411">
    <property type="entry name" value="PNDRDTASEI"/>
</dbReference>
<dbReference type="GO" id="GO:0006103">
    <property type="term" value="P:2-oxoglutarate metabolic process"/>
    <property type="evidence" value="ECO:0007669"/>
    <property type="project" value="TreeGrafter"/>
</dbReference>
<feature type="non-terminal residue" evidence="3">
    <location>
        <position position="1"/>
    </location>
</feature>
<dbReference type="PRINTS" id="PR00368">
    <property type="entry name" value="FADPNR"/>
</dbReference>
<dbReference type="PANTHER" id="PTHR22912:SF217">
    <property type="entry name" value="DIHYDROLIPOYL DEHYDROGENASE"/>
    <property type="match status" value="1"/>
</dbReference>
<gene>
    <name evidence="3" type="ORF">METZ01_LOCUS494418</name>
</gene>
<protein>
    <recommendedName>
        <fullName evidence="2">FAD/NAD(P)-binding domain-containing protein</fullName>
    </recommendedName>
</protein>
<sequence length="236" mass="25102">REGIAGLMKKRKVEVLFGQAKLSEGRKVTVDGETHEADNILVCTGSSPTRPPIPGIDGDNVVDSTGILELEELPKSLVVVGGGVIGCEFACLFGSVGVPVTVVEALPEICPTLDPDLAKILRSELAKKNVTFHVGAKVEEISESEVKFSVNDETQVAQGELILVATGRKPNVANLGLEDLRVDYDERGGIKVDERCATNVPGVWAAGDVTGRAWLAHAASRMAEVVVHNITGREDR</sequence>
<feature type="non-terminal residue" evidence="3">
    <location>
        <position position="236"/>
    </location>
</feature>
<dbReference type="Gene3D" id="3.50.50.60">
    <property type="entry name" value="FAD/NAD(P)-binding domain"/>
    <property type="match status" value="2"/>
</dbReference>
<reference evidence="3" key="1">
    <citation type="submission" date="2018-05" db="EMBL/GenBank/DDBJ databases">
        <authorList>
            <person name="Lanie J.A."/>
            <person name="Ng W.-L."/>
            <person name="Kazmierczak K.M."/>
            <person name="Andrzejewski T.M."/>
            <person name="Davidsen T.M."/>
            <person name="Wayne K.J."/>
            <person name="Tettelin H."/>
            <person name="Glass J.I."/>
            <person name="Rusch D."/>
            <person name="Podicherti R."/>
            <person name="Tsui H.-C.T."/>
            <person name="Winkler M.E."/>
        </authorList>
    </citation>
    <scope>NUCLEOTIDE SEQUENCE</scope>
</reference>
<evidence type="ECO:0000259" key="2">
    <source>
        <dbReference type="Pfam" id="PF07992"/>
    </source>
</evidence>
<proteinExistence type="predicted"/>
<dbReference type="AlphaFoldDB" id="A0A383DB42"/>
<dbReference type="PANTHER" id="PTHR22912">
    <property type="entry name" value="DISULFIDE OXIDOREDUCTASE"/>
    <property type="match status" value="1"/>
</dbReference>
<name>A0A383DB42_9ZZZZ</name>
<dbReference type="GO" id="GO:0050660">
    <property type="term" value="F:flavin adenine dinucleotide binding"/>
    <property type="evidence" value="ECO:0007669"/>
    <property type="project" value="TreeGrafter"/>
</dbReference>
<dbReference type="InterPro" id="IPR050151">
    <property type="entry name" value="Class-I_Pyr_Nuc-Dis_Oxidored"/>
</dbReference>
<accession>A0A383DB42</accession>
<dbReference type="GO" id="GO:0004148">
    <property type="term" value="F:dihydrolipoyl dehydrogenase (NADH) activity"/>
    <property type="evidence" value="ECO:0007669"/>
    <property type="project" value="TreeGrafter"/>
</dbReference>